<feature type="compositionally biased region" description="Low complexity" evidence="1">
    <location>
        <begin position="475"/>
        <end position="488"/>
    </location>
</feature>
<feature type="compositionally biased region" description="Basic and acidic residues" evidence="1">
    <location>
        <begin position="913"/>
        <end position="924"/>
    </location>
</feature>
<feature type="compositionally biased region" description="Basic and acidic residues" evidence="1">
    <location>
        <begin position="146"/>
        <end position="160"/>
    </location>
</feature>
<keyword evidence="3" id="KW-1185">Reference proteome</keyword>
<feature type="compositionally biased region" description="Polar residues" evidence="1">
    <location>
        <begin position="942"/>
        <end position="953"/>
    </location>
</feature>
<sequence>MLGWPLQKHTSARRQRRRMLPWPTGRAQLDRNGARVKHQVDPKAAIWKKRDLDNGDLLKDATVASLLHNVENGSPAPRLTSVCRDSQHQQTPRHADKSYEEGLSIRYTQPRSYAERISRIASSPPAMPIRETQTDDDIVAMARDRYLQDSQQKKPRERKSLFFRSVQKLQKRSMTDLRHDRGSTQQESSARIIEAVNNAVPLGKSTDAAHQRSPLSGMRGSLAQNPRGVSGSIKERFSKLFRKPSHVPFGHPAQQVRAETLHHPVLATGSPIDEQHTDNTSDPFVMTSLETPIGEHGPLQLIVNSVGSRLSVCHDSTDAKSRVTSWTNSTAADTMSTQGFLCNPQSADEHGRMRRVSSISTLRKKGSFFGRAIQTRLRKASRADMARSEESQVLFEALQDRSRQPEQTPSISTPKTKADNVSESVHERSSLPSQVSRSVDPSAGTVRTIHSEVELPRPQMMSPVIEASPDRAPRRSSSPSTTPTQRYPNISRTKRPSTLYAKLPTQEHIARRMQRAQNIWQGPLDTASPAAESQFSGKYVEDNPYELPSLGRNSYYEPVKDAGGLPRCSRVSETRPVARNALISPSLYSRASDDASPRPMFPEDHGGTLITVTSRSVKRYELSPAKQRATAVDQPVQGSREWRKWLSDELQTFAELPDGSDDLPRLQQEKSVEEEETSAVLGKQDHDSRGPMVKRHTSDSPPATGKHKESKNRRSRATSRRSSYMNERFPMIESSRNSSRQSQSRQSARNSCKFSSINSERPVHISRGEDVMQPSSDVFTTHFTADRTLRAHGSAATFQDTNDSDSVLKSISYQSSQPSHDLPSTTQSAKMDAAQGRADYRHESGIKASGKAKSVFDLRAKHKVNTIGATRSVEVHRKTAAVPIFDDNTIRNISAGPYGPQTTGTLAPWTDATNREDTPPRDQESLPALSSSEWLAGPMSKKSVSTLNGQQNTAARYSSPVKLAYAGGNGGSPGQRLATGWLEERVSQSRENSPAYV</sequence>
<feature type="region of interest" description="Disordered" evidence="1">
    <location>
        <begin position="654"/>
        <end position="763"/>
    </location>
</feature>
<dbReference type="InParanoid" id="A0A1V8T3X0"/>
<feature type="region of interest" description="Disordered" evidence="1">
    <location>
        <begin position="397"/>
        <end position="498"/>
    </location>
</feature>
<organism evidence="2 3">
    <name type="scientific">Cryoendolithus antarcticus</name>
    <dbReference type="NCBI Taxonomy" id="1507870"/>
    <lineage>
        <taxon>Eukaryota</taxon>
        <taxon>Fungi</taxon>
        <taxon>Dikarya</taxon>
        <taxon>Ascomycota</taxon>
        <taxon>Pezizomycotina</taxon>
        <taxon>Dothideomycetes</taxon>
        <taxon>Dothideomycetidae</taxon>
        <taxon>Cladosporiales</taxon>
        <taxon>Cladosporiaceae</taxon>
        <taxon>Cryoendolithus</taxon>
    </lineage>
</organism>
<name>A0A1V8T3X0_9PEZI</name>
<feature type="region of interest" description="Disordered" evidence="1">
    <location>
        <begin position="1"/>
        <end position="23"/>
    </location>
</feature>
<proteinExistence type="predicted"/>
<dbReference type="EMBL" id="NAJO01000017">
    <property type="protein sequence ID" value="OQO06106.1"/>
    <property type="molecule type" value="Genomic_DNA"/>
</dbReference>
<feature type="compositionally biased region" description="Polar residues" evidence="1">
    <location>
        <begin position="812"/>
        <end position="829"/>
    </location>
</feature>
<evidence type="ECO:0000313" key="2">
    <source>
        <dbReference type="EMBL" id="OQO06106.1"/>
    </source>
</evidence>
<feature type="compositionally biased region" description="Basic and acidic residues" evidence="1">
    <location>
        <begin position="416"/>
        <end position="429"/>
    </location>
</feature>
<dbReference type="AlphaFoldDB" id="A0A1V8T3X0"/>
<dbReference type="STRING" id="1507870.A0A1V8T3X0"/>
<gene>
    <name evidence="2" type="ORF">B0A48_08694</name>
</gene>
<evidence type="ECO:0000313" key="3">
    <source>
        <dbReference type="Proteomes" id="UP000192596"/>
    </source>
</evidence>
<feature type="region of interest" description="Disordered" evidence="1">
    <location>
        <begin position="146"/>
        <end position="165"/>
    </location>
</feature>
<comment type="caution">
    <text evidence="2">The sequence shown here is derived from an EMBL/GenBank/DDBJ whole genome shotgun (WGS) entry which is preliminary data.</text>
</comment>
<feature type="region of interest" description="Disordered" evidence="1">
    <location>
        <begin position="812"/>
        <end position="834"/>
    </location>
</feature>
<feature type="region of interest" description="Disordered" evidence="1">
    <location>
        <begin position="71"/>
        <end position="105"/>
    </location>
</feature>
<feature type="compositionally biased region" description="Basic and acidic residues" evidence="1">
    <location>
        <begin position="662"/>
        <end position="671"/>
    </location>
</feature>
<feature type="compositionally biased region" description="Basic residues" evidence="1">
    <location>
        <begin position="708"/>
        <end position="719"/>
    </location>
</feature>
<accession>A0A1V8T3X0</accession>
<feature type="compositionally biased region" description="Polar residues" evidence="1">
    <location>
        <begin position="430"/>
        <end position="439"/>
    </location>
</feature>
<dbReference type="Proteomes" id="UP000192596">
    <property type="component" value="Unassembled WGS sequence"/>
</dbReference>
<feature type="region of interest" description="Disordered" evidence="1">
    <location>
        <begin position="203"/>
        <end position="229"/>
    </location>
</feature>
<dbReference type="OrthoDB" id="9975114at2759"/>
<feature type="region of interest" description="Disordered" evidence="1">
    <location>
        <begin position="890"/>
        <end position="953"/>
    </location>
</feature>
<feature type="compositionally biased region" description="Basic residues" evidence="1">
    <location>
        <begin position="10"/>
        <end position="19"/>
    </location>
</feature>
<feature type="compositionally biased region" description="Polar residues" evidence="1">
    <location>
        <begin position="405"/>
        <end position="415"/>
    </location>
</feature>
<feature type="compositionally biased region" description="Low complexity" evidence="1">
    <location>
        <begin position="734"/>
        <end position="751"/>
    </location>
</feature>
<reference evidence="3" key="1">
    <citation type="submission" date="2017-03" db="EMBL/GenBank/DDBJ databases">
        <title>Genomes of endolithic fungi from Antarctica.</title>
        <authorList>
            <person name="Coleine C."/>
            <person name="Masonjones S."/>
            <person name="Stajich J.E."/>
        </authorList>
    </citation>
    <scope>NUCLEOTIDE SEQUENCE [LARGE SCALE GENOMIC DNA]</scope>
    <source>
        <strain evidence="3">CCFEE 5527</strain>
    </source>
</reference>
<evidence type="ECO:0000256" key="1">
    <source>
        <dbReference type="SAM" id="MobiDB-lite"/>
    </source>
</evidence>
<protein>
    <submittedName>
        <fullName evidence="2">Uncharacterized protein</fullName>
    </submittedName>
</protein>